<proteinExistence type="predicted"/>
<dbReference type="InterPro" id="IPR036366">
    <property type="entry name" value="PGBDSf"/>
</dbReference>
<feature type="domain" description="Peptidase C51" evidence="1">
    <location>
        <begin position="140"/>
        <end position="232"/>
    </location>
</feature>
<dbReference type="SUPFAM" id="SSF47090">
    <property type="entry name" value="PGBD-like"/>
    <property type="match status" value="1"/>
</dbReference>
<evidence type="ECO:0000313" key="3">
    <source>
        <dbReference type="Proteomes" id="UP000811899"/>
    </source>
</evidence>
<reference evidence="2 3" key="1">
    <citation type="submission" date="2021-05" db="EMBL/GenBank/DDBJ databases">
        <title>The draft genome of Geobacter pelophilus DSM 12255.</title>
        <authorList>
            <person name="Xu Z."/>
            <person name="Masuda Y."/>
            <person name="Itoh H."/>
            <person name="Senoo K."/>
        </authorList>
    </citation>
    <scope>NUCLEOTIDE SEQUENCE [LARGE SCALE GENOMIC DNA]</scope>
    <source>
        <strain evidence="2 3">DSM 12255</strain>
    </source>
</reference>
<keyword evidence="3" id="KW-1185">Reference proteome</keyword>
<name>A0AAW4LDQ6_9BACT</name>
<comment type="caution">
    <text evidence="2">The sequence shown here is derived from an EMBL/GenBank/DDBJ whole genome shotgun (WGS) entry which is preliminary data.</text>
</comment>
<dbReference type="AlphaFoldDB" id="A0AAW4LDQ6"/>
<dbReference type="InterPro" id="IPR007921">
    <property type="entry name" value="CHAP_dom"/>
</dbReference>
<evidence type="ECO:0000313" key="2">
    <source>
        <dbReference type="EMBL" id="MBT0666022.1"/>
    </source>
</evidence>
<dbReference type="EMBL" id="JAHCVJ010000008">
    <property type="protein sequence ID" value="MBT0666022.1"/>
    <property type="molecule type" value="Genomic_DNA"/>
</dbReference>
<organism evidence="2 3">
    <name type="scientific">Geoanaerobacter pelophilus</name>
    <dbReference type="NCBI Taxonomy" id="60036"/>
    <lineage>
        <taxon>Bacteria</taxon>
        <taxon>Pseudomonadati</taxon>
        <taxon>Thermodesulfobacteriota</taxon>
        <taxon>Desulfuromonadia</taxon>
        <taxon>Geobacterales</taxon>
        <taxon>Geobacteraceae</taxon>
        <taxon>Geoanaerobacter</taxon>
    </lineage>
</organism>
<gene>
    <name evidence="2" type="ORF">KI809_17050</name>
</gene>
<accession>A0AAW4LDQ6</accession>
<sequence>MNYPGRLIKMGETDAATVKAIKIRLNEALATENDPKLRLDPTDPNFGPKMKQAVKLFQSRNVDSNGNPLNSDGKIGSITWAVLFGAAAVPVSEAPASGLLAELLKIAAAEEAKQVREVPKDSNRGPEVDQYLLRAGVTPGLSWCCAFVYWCFDEAANVLGQDNPMVKTAGCLDHWRRAPAKGAKQILKQLAIDNPGLVKPGMVFIMDHGGGLGHTGLVEKVTGGMLTTIEGNTDASRTREGGGVYRLTRKIGEINKGFIDYSGVV</sequence>
<dbReference type="InterPro" id="IPR036365">
    <property type="entry name" value="PGBD-like_sf"/>
</dbReference>
<dbReference type="Pfam" id="PF05257">
    <property type="entry name" value="CHAP"/>
    <property type="match status" value="1"/>
</dbReference>
<dbReference type="Gene3D" id="1.10.101.10">
    <property type="entry name" value="PGBD-like superfamily/PGBD"/>
    <property type="match status" value="1"/>
</dbReference>
<dbReference type="Proteomes" id="UP000811899">
    <property type="component" value="Unassembled WGS sequence"/>
</dbReference>
<protein>
    <submittedName>
        <fullName evidence="2">CHAP domain-containing protein</fullName>
    </submittedName>
</protein>
<evidence type="ECO:0000259" key="1">
    <source>
        <dbReference type="Pfam" id="PF05257"/>
    </source>
</evidence>
<dbReference type="RefSeq" id="WP_214172793.1">
    <property type="nucleotide sequence ID" value="NZ_JAHCVJ010000008.1"/>
</dbReference>